<evidence type="ECO:0000256" key="9">
    <source>
        <dbReference type="ARBA" id="ARBA00022701"/>
    </source>
</evidence>
<evidence type="ECO:0000256" key="1">
    <source>
        <dbReference type="ARBA" id="ARBA00004123"/>
    </source>
</evidence>
<evidence type="ECO:0000256" key="14">
    <source>
        <dbReference type="ARBA" id="ARBA00023306"/>
    </source>
</evidence>
<evidence type="ECO:0000256" key="15">
    <source>
        <dbReference type="ARBA" id="ARBA00023328"/>
    </source>
</evidence>
<keyword evidence="19" id="KW-1185">Reference proteome</keyword>
<evidence type="ECO:0000256" key="11">
    <source>
        <dbReference type="ARBA" id="ARBA00022838"/>
    </source>
</evidence>
<dbReference type="PANTHER" id="PTHR28025:SF1">
    <property type="entry name" value="DASH COMPLEX SUBUNIT DAD1"/>
    <property type="match status" value="1"/>
</dbReference>
<evidence type="ECO:0000256" key="3">
    <source>
        <dbReference type="ARBA" id="ARBA00004629"/>
    </source>
</evidence>
<gene>
    <name evidence="18" type="ORF">EX30DRAFT_337557</name>
</gene>
<proteinExistence type="inferred from homology"/>
<reference evidence="18 19" key="1">
    <citation type="submission" date="2019-04" db="EMBL/GenBank/DDBJ databases">
        <title>Comparative genomics and transcriptomics to analyze fruiting body development in filamentous ascomycetes.</title>
        <authorList>
            <consortium name="DOE Joint Genome Institute"/>
            <person name="Lutkenhaus R."/>
            <person name="Traeger S."/>
            <person name="Breuer J."/>
            <person name="Kuo A."/>
            <person name="Lipzen A."/>
            <person name="Pangilinan J."/>
            <person name="Dilworth D."/>
            <person name="Sandor L."/>
            <person name="Poggeler S."/>
            <person name="Barry K."/>
            <person name="Grigoriev I.V."/>
            <person name="Nowrousian M."/>
        </authorList>
    </citation>
    <scope>NUCLEOTIDE SEQUENCE [LARGE SCALE GENOMIC DNA]</scope>
    <source>
        <strain evidence="18 19">CBS 389.68</strain>
    </source>
</reference>
<keyword evidence="10" id="KW-0498">Mitosis</keyword>
<dbReference type="GO" id="GO:0044732">
    <property type="term" value="C:mitotic spindle pole body"/>
    <property type="evidence" value="ECO:0007669"/>
    <property type="project" value="TreeGrafter"/>
</dbReference>
<organism evidence="18 19">
    <name type="scientific">Ascodesmis nigricans</name>
    <dbReference type="NCBI Taxonomy" id="341454"/>
    <lineage>
        <taxon>Eukaryota</taxon>
        <taxon>Fungi</taxon>
        <taxon>Dikarya</taxon>
        <taxon>Ascomycota</taxon>
        <taxon>Pezizomycotina</taxon>
        <taxon>Pezizomycetes</taxon>
        <taxon>Pezizales</taxon>
        <taxon>Ascodesmidaceae</taxon>
        <taxon>Ascodesmis</taxon>
    </lineage>
</organism>
<dbReference type="EMBL" id="ML220112">
    <property type="protein sequence ID" value="TGZ85159.1"/>
    <property type="molecule type" value="Genomic_DNA"/>
</dbReference>
<feature type="region of interest" description="Disordered" evidence="17">
    <location>
        <begin position="74"/>
        <end position="94"/>
    </location>
</feature>
<dbReference type="GO" id="GO:0051010">
    <property type="term" value="F:microtubule plus-end binding"/>
    <property type="evidence" value="ECO:0007669"/>
    <property type="project" value="TreeGrafter"/>
</dbReference>
<comment type="similarity">
    <text evidence="4">Belongs to the DASH complex DAD1 family.</text>
</comment>
<protein>
    <recommendedName>
        <fullName evidence="5">DASH complex subunit DAD1</fullName>
    </recommendedName>
    <alternativeName>
        <fullName evidence="16">Outer kinetochore protein DAD1</fullName>
    </alternativeName>
</protein>
<keyword evidence="14" id="KW-0131">Cell cycle</keyword>
<dbReference type="AlphaFoldDB" id="A0A4S2N738"/>
<dbReference type="FunCoup" id="A0A4S2N738">
    <property type="interactions" value="13"/>
</dbReference>
<keyword evidence="11" id="KW-0995">Kinetochore</keyword>
<evidence type="ECO:0000256" key="8">
    <source>
        <dbReference type="ARBA" id="ARBA00022618"/>
    </source>
</evidence>
<dbReference type="GO" id="GO:0072686">
    <property type="term" value="C:mitotic spindle"/>
    <property type="evidence" value="ECO:0007669"/>
    <property type="project" value="InterPro"/>
</dbReference>
<dbReference type="OrthoDB" id="5566853at2759"/>
<comment type="subcellular location">
    <subcellularLocation>
        <location evidence="3">Chromosome</location>
        <location evidence="3">Centromere</location>
        <location evidence="3">Kinetochore</location>
    </subcellularLocation>
    <subcellularLocation>
        <location evidence="2">Cytoplasm</location>
        <location evidence="2">Cytoskeleton</location>
        <location evidence="2">Spindle</location>
    </subcellularLocation>
    <subcellularLocation>
        <location evidence="1">Nucleus</location>
    </subcellularLocation>
</comment>
<dbReference type="InParanoid" id="A0A4S2N738"/>
<dbReference type="InterPro" id="IPR013958">
    <property type="entry name" value="DASH_Dad1"/>
</dbReference>
<keyword evidence="7" id="KW-0963">Cytoplasm</keyword>
<evidence type="ECO:0000256" key="16">
    <source>
        <dbReference type="ARBA" id="ARBA00030566"/>
    </source>
</evidence>
<evidence type="ECO:0000256" key="17">
    <source>
        <dbReference type="SAM" id="MobiDB-lite"/>
    </source>
</evidence>
<evidence type="ECO:0000256" key="12">
    <source>
        <dbReference type="ARBA" id="ARBA00023212"/>
    </source>
</evidence>
<name>A0A4S2N738_9PEZI</name>
<dbReference type="GO" id="GO:0051301">
    <property type="term" value="P:cell division"/>
    <property type="evidence" value="ECO:0007669"/>
    <property type="project" value="UniProtKB-KW"/>
</dbReference>
<keyword evidence="15" id="KW-0137">Centromere</keyword>
<evidence type="ECO:0000256" key="10">
    <source>
        <dbReference type="ARBA" id="ARBA00022776"/>
    </source>
</evidence>
<evidence type="ECO:0000313" key="19">
    <source>
        <dbReference type="Proteomes" id="UP000298138"/>
    </source>
</evidence>
<accession>A0A4S2N738</accession>
<keyword evidence="6" id="KW-0158">Chromosome</keyword>
<evidence type="ECO:0000256" key="13">
    <source>
        <dbReference type="ARBA" id="ARBA00023242"/>
    </source>
</evidence>
<sequence>MASNTPFSSSTAAGAGEKSYFEQQRELLLTQIAATMEQVLTNMNTLNRNLESAIDVGKEFESVEELWSRFEGVMGRDQGLAQGGEGEEGEGEGR</sequence>
<feature type="compositionally biased region" description="Acidic residues" evidence="17">
    <location>
        <begin position="85"/>
        <end position="94"/>
    </location>
</feature>
<evidence type="ECO:0000256" key="4">
    <source>
        <dbReference type="ARBA" id="ARBA00010146"/>
    </source>
</evidence>
<evidence type="ECO:0000256" key="6">
    <source>
        <dbReference type="ARBA" id="ARBA00022454"/>
    </source>
</evidence>
<dbReference type="PANTHER" id="PTHR28025">
    <property type="entry name" value="DASH COMPLEX SUBUNIT DAD1"/>
    <property type="match status" value="1"/>
</dbReference>
<keyword evidence="9" id="KW-0493">Microtubule</keyword>
<keyword evidence="13" id="KW-0539">Nucleus</keyword>
<keyword evidence="8" id="KW-0132">Cell division</keyword>
<dbReference type="Proteomes" id="UP000298138">
    <property type="component" value="Unassembled WGS sequence"/>
</dbReference>
<evidence type="ECO:0000313" key="18">
    <source>
        <dbReference type="EMBL" id="TGZ85159.1"/>
    </source>
</evidence>
<evidence type="ECO:0000256" key="7">
    <source>
        <dbReference type="ARBA" id="ARBA00022490"/>
    </source>
</evidence>
<dbReference type="Pfam" id="PF08649">
    <property type="entry name" value="DASH_Dad1"/>
    <property type="match status" value="1"/>
</dbReference>
<dbReference type="GO" id="GO:0005876">
    <property type="term" value="C:spindle microtubule"/>
    <property type="evidence" value="ECO:0007669"/>
    <property type="project" value="TreeGrafter"/>
</dbReference>
<dbReference type="GO" id="GO:0042729">
    <property type="term" value="C:DASH complex"/>
    <property type="evidence" value="ECO:0007669"/>
    <property type="project" value="InterPro"/>
</dbReference>
<evidence type="ECO:0000256" key="2">
    <source>
        <dbReference type="ARBA" id="ARBA00004186"/>
    </source>
</evidence>
<keyword evidence="12" id="KW-0206">Cytoskeleton</keyword>
<evidence type="ECO:0000256" key="5">
    <source>
        <dbReference type="ARBA" id="ARBA00020261"/>
    </source>
</evidence>